<dbReference type="PANTHER" id="PTHR30595:SF6">
    <property type="entry name" value="SCHLAFEN ALBA-2 DOMAIN-CONTAINING PROTEIN"/>
    <property type="match status" value="1"/>
</dbReference>
<evidence type="ECO:0000313" key="2">
    <source>
        <dbReference type="EMBL" id="KAA9014556.1"/>
    </source>
</evidence>
<dbReference type="InterPro" id="IPR038475">
    <property type="entry name" value="RecG_C_sf"/>
</dbReference>
<dbReference type="Gene3D" id="3.30.565.60">
    <property type="match status" value="1"/>
</dbReference>
<reference evidence="2 3" key="1">
    <citation type="submission" date="2019-09" db="EMBL/GenBank/DDBJ databases">
        <title>Whole genome sequences of isolates from the Mars Exploration Rovers.</title>
        <authorList>
            <person name="Seuylemezian A."/>
            <person name="Vaishampayan P."/>
        </authorList>
    </citation>
    <scope>NUCLEOTIDE SEQUENCE [LARGE SCALE GENOMIC DNA]</scope>
    <source>
        <strain evidence="2 3">MER_TA_151</strain>
    </source>
</reference>
<sequence>MNINVHHSPDYSSVPKDNLILEHYGINELNFESVKRYQEKFSNMKPNHPWSGLEIKEFLYKIGAWGKVRNTNEEGLTLAGLLMFSEERIITEVLPQYFLEYRESLEEKLDEDWSKRFTSQDGTWSGNVFDFYLKTSDDLIDDLQSLPFNDRFAPNAQNASIYCLHESLINALVHADYYGEGGIVIEKERGLLRFSNPGLFRIPVEQALEGNISNLRNPNLFKMFILIGLCKRTGSGLKQIKTIWTGYDEDAFDLVQDEESKRTILTLHIKDSVTEESSENTAENDPLLFPEEEELFMSDFNGIESSYNNDSNSVNNEDNSYNNGSDSINSENNSYNKDVYSYNNDLNSVNNEDSSYNNTLNSYNNDVDSDNNEVAAAVENLNSYNNDELIIVDEKEDLTERLSTNGDKVEEMNQASPEEVERKIWEISELARRKKRLSLNVMEDIIVRLCAQRPLMLRELAVLLERTPDGLRNNYLAKLVDKGELRLKYPDQVNHPKQAYIIVEKQEK</sequence>
<dbReference type="Proteomes" id="UP000326671">
    <property type="component" value="Unassembled WGS sequence"/>
</dbReference>
<feature type="compositionally biased region" description="Low complexity" evidence="1">
    <location>
        <begin position="306"/>
        <end position="327"/>
    </location>
</feature>
<gene>
    <name evidence="2" type="ORF">F4V44_23725</name>
</gene>
<feature type="region of interest" description="Disordered" evidence="1">
    <location>
        <begin position="306"/>
        <end position="334"/>
    </location>
</feature>
<name>A0A5J5H1S1_9BACI</name>
<keyword evidence="3" id="KW-1185">Reference proteome</keyword>
<dbReference type="AlphaFoldDB" id="A0A5J5H1S1"/>
<dbReference type="RefSeq" id="WP_150442483.1">
    <property type="nucleotide sequence ID" value="NZ_VYKL01000045.1"/>
</dbReference>
<organism evidence="2 3">
    <name type="scientific">Niallia endozanthoxylica</name>
    <dbReference type="NCBI Taxonomy" id="2036016"/>
    <lineage>
        <taxon>Bacteria</taxon>
        <taxon>Bacillati</taxon>
        <taxon>Bacillota</taxon>
        <taxon>Bacilli</taxon>
        <taxon>Bacillales</taxon>
        <taxon>Bacillaceae</taxon>
        <taxon>Niallia</taxon>
    </lineage>
</organism>
<evidence type="ECO:0000256" key="1">
    <source>
        <dbReference type="SAM" id="MobiDB-lite"/>
    </source>
</evidence>
<proteinExistence type="predicted"/>
<protein>
    <submittedName>
        <fullName evidence="2">Transcriptional regulator</fullName>
    </submittedName>
</protein>
<dbReference type="EMBL" id="VYKL01000045">
    <property type="protein sequence ID" value="KAA9014556.1"/>
    <property type="molecule type" value="Genomic_DNA"/>
</dbReference>
<dbReference type="PANTHER" id="PTHR30595">
    <property type="entry name" value="GLPR-RELATED TRANSCRIPTIONAL REPRESSOR"/>
    <property type="match status" value="1"/>
</dbReference>
<accession>A0A5J5H1S1</accession>
<evidence type="ECO:0000313" key="3">
    <source>
        <dbReference type="Proteomes" id="UP000326671"/>
    </source>
</evidence>
<dbReference type="OrthoDB" id="9768354at2"/>
<comment type="caution">
    <text evidence="2">The sequence shown here is derived from an EMBL/GenBank/DDBJ whole genome shotgun (WGS) entry which is preliminary data.</text>
</comment>